<evidence type="ECO:0000256" key="5">
    <source>
        <dbReference type="ARBA" id="ARBA00001954"/>
    </source>
</evidence>
<evidence type="ECO:0000256" key="9">
    <source>
        <dbReference type="ARBA" id="ARBA00023235"/>
    </source>
</evidence>
<dbReference type="Pfam" id="PF00834">
    <property type="entry name" value="Ribul_P_3_epim"/>
    <property type="match status" value="1"/>
</dbReference>
<evidence type="ECO:0000256" key="7">
    <source>
        <dbReference type="ARBA" id="ARBA00013188"/>
    </source>
</evidence>
<feature type="active site" description="Proton acceptor" evidence="10">
    <location>
        <position position="37"/>
    </location>
</feature>
<sequence length="228" mass="24296">MTLPIRIAPSILAADFAKLGQEVKDVTEAGADWIHLDVMDGHFVPNISFGPDVIKSLRPYTDATFDCHLMISPADPYLEAFAKAGCDRITVHAESGPHLHRSLQAIRHLGKKVGVTLNPATPLSVLENVLDDIDLILIMSVNPGFGGQKFIPAMADKIRNARLLIGDRPIELEVDGGVTVDTAPIVTAAGANVLVAGSAIFKGAAVEAYRQTVFDLRAAAQRGRVGSN</sequence>
<proteinExistence type="inferred from homology"/>
<keyword evidence="9 10" id="KW-0413">Isomerase</keyword>
<dbReference type="SUPFAM" id="SSF51366">
    <property type="entry name" value="Ribulose-phoshate binding barrel"/>
    <property type="match status" value="1"/>
</dbReference>
<organism evidence="12 13">
    <name type="scientific">Rhizobium calliandrae</name>
    <dbReference type="NCBI Taxonomy" id="1312182"/>
    <lineage>
        <taxon>Bacteria</taxon>
        <taxon>Pseudomonadati</taxon>
        <taxon>Pseudomonadota</taxon>
        <taxon>Alphaproteobacteria</taxon>
        <taxon>Hyphomicrobiales</taxon>
        <taxon>Rhizobiaceae</taxon>
        <taxon>Rhizobium/Agrobacterium group</taxon>
        <taxon>Rhizobium</taxon>
    </lineage>
</organism>
<dbReference type="InterPro" id="IPR000056">
    <property type="entry name" value="Ribul_P_3_epim-like"/>
</dbReference>
<dbReference type="HAMAP" id="MF_02227">
    <property type="entry name" value="RPE"/>
    <property type="match status" value="1"/>
</dbReference>
<protein>
    <recommendedName>
        <fullName evidence="7 10">Ribulose-phosphate 3-epimerase</fullName>
        <ecNumber evidence="7 10">5.1.3.1</ecNumber>
    </recommendedName>
</protein>
<evidence type="ECO:0000256" key="1">
    <source>
        <dbReference type="ARBA" id="ARBA00001782"/>
    </source>
</evidence>
<dbReference type="EC" id="5.1.3.1" evidence="7 10"/>
<feature type="binding site" evidence="10">
    <location>
        <position position="10"/>
    </location>
    <ligand>
        <name>substrate</name>
    </ligand>
</feature>
<comment type="cofactor">
    <cofactor evidence="5">
        <name>Fe(2+)</name>
        <dbReference type="ChEBI" id="CHEBI:29033"/>
    </cofactor>
</comment>
<keyword evidence="13" id="KW-1185">Reference proteome</keyword>
<evidence type="ECO:0000256" key="4">
    <source>
        <dbReference type="ARBA" id="ARBA00001947"/>
    </source>
</evidence>
<comment type="cofactor">
    <cofactor evidence="4">
        <name>Zn(2+)</name>
        <dbReference type="ChEBI" id="CHEBI:29105"/>
    </cofactor>
</comment>
<comment type="catalytic activity">
    <reaction evidence="1 10 11">
        <text>D-ribulose 5-phosphate = D-xylulose 5-phosphate</text>
        <dbReference type="Rhea" id="RHEA:13677"/>
        <dbReference type="ChEBI" id="CHEBI:57737"/>
        <dbReference type="ChEBI" id="CHEBI:58121"/>
        <dbReference type="EC" id="5.1.3.1"/>
    </reaction>
</comment>
<dbReference type="EMBL" id="JARFYN010000008">
    <property type="protein sequence ID" value="MDL2405721.1"/>
    <property type="molecule type" value="Genomic_DNA"/>
</dbReference>
<comment type="cofactor">
    <cofactor evidence="3">
        <name>Co(2+)</name>
        <dbReference type="ChEBI" id="CHEBI:48828"/>
    </cofactor>
</comment>
<evidence type="ECO:0000256" key="3">
    <source>
        <dbReference type="ARBA" id="ARBA00001941"/>
    </source>
</evidence>
<reference evidence="12" key="1">
    <citation type="submission" date="2023-06" db="EMBL/GenBank/DDBJ databases">
        <title>Phylogenetic Diversity of Rhizobium strains.</title>
        <authorList>
            <person name="Moura F.T."/>
            <person name="Helene L.C.F."/>
            <person name="Hungria M."/>
        </authorList>
    </citation>
    <scope>NUCLEOTIDE SEQUENCE</scope>
    <source>
        <strain evidence="12">CCGE524</strain>
    </source>
</reference>
<comment type="pathway">
    <text evidence="10">Carbohydrate degradation.</text>
</comment>
<evidence type="ECO:0000256" key="10">
    <source>
        <dbReference type="HAMAP-Rule" id="MF_02227"/>
    </source>
</evidence>
<keyword evidence="8 10" id="KW-0479">Metal-binding</keyword>
<dbReference type="Gene3D" id="3.20.20.70">
    <property type="entry name" value="Aldolase class I"/>
    <property type="match status" value="1"/>
</dbReference>
<keyword evidence="10 11" id="KW-0119">Carbohydrate metabolism</keyword>
<dbReference type="CDD" id="cd00429">
    <property type="entry name" value="RPE"/>
    <property type="match status" value="1"/>
</dbReference>
<feature type="binding site" evidence="10">
    <location>
        <position position="68"/>
    </location>
    <ligand>
        <name>a divalent metal cation</name>
        <dbReference type="ChEBI" id="CHEBI:60240"/>
    </ligand>
</feature>
<dbReference type="PROSITE" id="PS01085">
    <property type="entry name" value="RIBUL_P_3_EPIMER_1"/>
    <property type="match status" value="1"/>
</dbReference>
<feature type="binding site" evidence="10">
    <location>
        <position position="37"/>
    </location>
    <ligand>
        <name>a divalent metal cation</name>
        <dbReference type="ChEBI" id="CHEBI:60240"/>
    </ligand>
</feature>
<dbReference type="InterPro" id="IPR026019">
    <property type="entry name" value="Ribul_P_3_epim"/>
</dbReference>
<feature type="binding site" evidence="10">
    <location>
        <position position="68"/>
    </location>
    <ligand>
        <name>substrate</name>
    </ligand>
</feature>
<accession>A0ABT7KAR7</accession>
<evidence type="ECO:0000256" key="2">
    <source>
        <dbReference type="ARBA" id="ARBA00001936"/>
    </source>
</evidence>
<feature type="binding site" evidence="10">
    <location>
        <position position="175"/>
    </location>
    <ligand>
        <name>a divalent metal cation</name>
        <dbReference type="ChEBI" id="CHEBI:60240"/>
    </ligand>
</feature>
<evidence type="ECO:0000313" key="12">
    <source>
        <dbReference type="EMBL" id="MDL2405721.1"/>
    </source>
</evidence>
<dbReference type="Proteomes" id="UP001172630">
    <property type="component" value="Unassembled WGS sequence"/>
</dbReference>
<evidence type="ECO:0000256" key="6">
    <source>
        <dbReference type="ARBA" id="ARBA00009541"/>
    </source>
</evidence>
<feature type="active site" description="Proton donor" evidence="10">
    <location>
        <position position="175"/>
    </location>
</feature>
<feature type="binding site" evidence="10">
    <location>
        <begin position="197"/>
        <end position="198"/>
    </location>
    <ligand>
        <name>substrate</name>
    </ligand>
</feature>
<dbReference type="InterPro" id="IPR011060">
    <property type="entry name" value="RibuloseP-bd_barrel"/>
</dbReference>
<dbReference type="RefSeq" id="WP_285878679.1">
    <property type="nucleotide sequence ID" value="NZ_JARFYN010000008.1"/>
</dbReference>
<dbReference type="NCBIfam" id="NF004076">
    <property type="entry name" value="PRK05581.1-4"/>
    <property type="match status" value="1"/>
</dbReference>
<dbReference type="NCBIfam" id="TIGR01163">
    <property type="entry name" value="rpe"/>
    <property type="match status" value="1"/>
</dbReference>
<comment type="cofactor">
    <cofactor evidence="2">
        <name>Mn(2+)</name>
        <dbReference type="ChEBI" id="CHEBI:29035"/>
    </cofactor>
</comment>
<feature type="binding site" evidence="10">
    <location>
        <begin position="144"/>
        <end position="147"/>
    </location>
    <ligand>
        <name>substrate</name>
    </ligand>
</feature>
<evidence type="ECO:0000313" key="13">
    <source>
        <dbReference type="Proteomes" id="UP001172630"/>
    </source>
</evidence>
<feature type="binding site" evidence="10">
    <location>
        <begin position="175"/>
        <end position="177"/>
    </location>
    <ligand>
        <name>substrate</name>
    </ligand>
</feature>
<comment type="caution">
    <text evidence="12">The sequence shown here is derived from an EMBL/GenBank/DDBJ whole genome shotgun (WGS) entry which is preliminary data.</text>
</comment>
<gene>
    <name evidence="10 12" type="primary">rpe</name>
    <name evidence="12" type="ORF">PY650_08585</name>
</gene>
<comment type="function">
    <text evidence="10">Catalyzes the reversible epimerization of D-ribulose 5-phosphate to D-xylulose 5-phosphate.</text>
</comment>
<dbReference type="InterPro" id="IPR013785">
    <property type="entry name" value="Aldolase_TIM"/>
</dbReference>
<dbReference type="GO" id="GO:0004750">
    <property type="term" value="F:D-ribulose-phosphate 3-epimerase activity"/>
    <property type="evidence" value="ECO:0007669"/>
    <property type="project" value="UniProtKB-EC"/>
</dbReference>
<feature type="binding site" evidence="10">
    <location>
        <position position="35"/>
    </location>
    <ligand>
        <name>a divalent metal cation</name>
        <dbReference type="ChEBI" id="CHEBI:60240"/>
    </ligand>
</feature>
<dbReference type="PIRSF" id="PIRSF001461">
    <property type="entry name" value="RPE"/>
    <property type="match status" value="1"/>
</dbReference>
<comment type="cofactor">
    <cofactor evidence="10">
        <name>a divalent metal cation</name>
        <dbReference type="ChEBI" id="CHEBI:60240"/>
    </cofactor>
    <text evidence="10">Binds 1 divalent metal cation per subunit.</text>
</comment>
<comment type="similarity">
    <text evidence="6 10 11">Belongs to the ribulose-phosphate 3-epimerase family.</text>
</comment>
<evidence type="ECO:0000256" key="11">
    <source>
        <dbReference type="PIRNR" id="PIRNR001461"/>
    </source>
</evidence>
<dbReference type="PANTHER" id="PTHR11749">
    <property type="entry name" value="RIBULOSE-5-PHOSPHATE-3-EPIMERASE"/>
    <property type="match status" value="1"/>
</dbReference>
<evidence type="ECO:0000256" key="8">
    <source>
        <dbReference type="ARBA" id="ARBA00022723"/>
    </source>
</evidence>
<dbReference type="PROSITE" id="PS01086">
    <property type="entry name" value="RIBUL_P_3_EPIMER_2"/>
    <property type="match status" value="1"/>
</dbReference>
<name>A0ABT7KAR7_9HYPH</name>